<feature type="region of interest" description="Disordered" evidence="1">
    <location>
        <begin position="54"/>
        <end position="79"/>
    </location>
</feature>
<feature type="compositionally biased region" description="Polar residues" evidence="1">
    <location>
        <begin position="56"/>
        <end position="79"/>
    </location>
</feature>
<protein>
    <submittedName>
        <fullName evidence="2">Uncharacterized protein</fullName>
    </submittedName>
</protein>
<feature type="compositionally biased region" description="Basic and acidic residues" evidence="1">
    <location>
        <begin position="1"/>
        <end position="22"/>
    </location>
</feature>
<feature type="compositionally biased region" description="Polar residues" evidence="1">
    <location>
        <begin position="109"/>
        <end position="125"/>
    </location>
</feature>
<keyword evidence="3" id="KW-1185">Reference proteome</keyword>
<accession>A0AAD9L0U7</accession>
<proteinExistence type="predicted"/>
<feature type="region of interest" description="Disordered" evidence="1">
    <location>
        <begin position="1"/>
        <end position="33"/>
    </location>
</feature>
<evidence type="ECO:0000256" key="1">
    <source>
        <dbReference type="SAM" id="MobiDB-lite"/>
    </source>
</evidence>
<name>A0AAD9L0U7_RIDPI</name>
<sequence>MRRNSFRRDTGSAESGSRRAPAEDVASADRGGAFRSRALLATPLLIERSVDAGCSPTVQCDRSSPSDVATDGTESSRNHSLSLLDGITSASDNVSVPPIVHQRAVQHVSHVSQSAGNSRTGTPVSQPECHLPSGTQSPSLGSDRSRTRRASQPADVRWRPLVTSGTPPLRLASDIGNWLETNRTGRLPSRTHSVKLPKADVQRRAMGSGGSDSGAVGFSAPVSDFSGRLSDTQHALFFFVLAEHFEQLPYLFFYLRYDRLVQRQSY</sequence>
<comment type="caution">
    <text evidence="2">The sequence shown here is derived from an EMBL/GenBank/DDBJ whole genome shotgun (WGS) entry which is preliminary data.</text>
</comment>
<dbReference type="AlphaFoldDB" id="A0AAD9L0U7"/>
<evidence type="ECO:0000313" key="2">
    <source>
        <dbReference type="EMBL" id="KAK2180343.1"/>
    </source>
</evidence>
<evidence type="ECO:0000313" key="3">
    <source>
        <dbReference type="Proteomes" id="UP001209878"/>
    </source>
</evidence>
<gene>
    <name evidence="2" type="ORF">NP493_447g04026</name>
</gene>
<organism evidence="2 3">
    <name type="scientific">Ridgeia piscesae</name>
    <name type="common">Tubeworm</name>
    <dbReference type="NCBI Taxonomy" id="27915"/>
    <lineage>
        <taxon>Eukaryota</taxon>
        <taxon>Metazoa</taxon>
        <taxon>Spiralia</taxon>
        <taxon>Lophotrochozoa</taxon>
        <taxon>Annelida</taxon>
        <taxon>Polychaeta</taxon>
        <taxon>Sedentaria</taxon>
        <taxon>Canalipalpata</taxon>
        <taxon>Sabellida</taxon>
        <taxon>Siboglinidae</taxon>
        <taxon>Ridgeia</taxon>
    </lineage>
</organism>
<feature type="compositionally biased region" description="Polar residues" evidence="1">
    <location>
        <begin position="133"/>
        <end position="142"/>
    </location>
</feature>
<dbReference type="EMBL" id="JAODUO010000447">
    <property type="protein sequence ID" value="KAK2180343.1"/>
    <property type="molecule type" value="Genomic_DNA"/>
</dbReference>
<dbReference type="Proteomes" id="UP001209878">
    <property type="component" value="Unassembled WGS sequence"/>
</dbReference>
<feature type="region of interest" description="Disordered" evidence="1">
    <location>
        <begin position="106"/>
        <end position="154"/>
    </location>
</feature>
<reference evidence="2" key="1">
    <citation type="journal article" date="2023" name="Mol. Biol. Evol.">
        <title>Third-Generation Sequencing Reveals the Adaptive Role of the Epigenome in Three Deep-Sea Polychaetes.</title>
        <authorList>
            <person name="Perez M."/>
            <person name="Aroh O."/>
            <person name="Sun Y."/>
            <person name="Lan Y."/>
            <person name="Juniper S.K."/>
            <person name="Young C.R."/>
            <person name="Angers B."/>
            <person name="Qian P.Y."/>
        </authorList>
    </citation>
    <scope>NUCLEOTIDE SEQUENCE</scope>
    <source>
        <strain evidence="2">R07B-5</strain>
    </source>
</reference>